<dbReference type="HAMAP" id="MF_01014">
    <property type="entry name" value="HisA"/>
    <property type="match status" value="1"/>
</dbReference>
<reference evidence="12 13" key="1">
    <citation type="submission" date="2021-09" db="EMBL/GenBank/DDBJ databases">
        <title>Lysobacter sp. 13A isolated from the river sediment.</title>
        <authorList>
            <person name="Liu H."/>
            <person name="Li S."/>
            <person name="Mao S."/>
        </authorList>
    </citation>
    <scope>NUCLEOTIDE SEQUENCE [LARGE SCALE GENOMIC DNA]</scope>
    <source>
        <strain evidence="12 13">13A</strain>
    </source>
</reference>
<keyword evidence="7 9" id="KW-0368">Histidine biosynthesis</keyword>
<dbReference type="InterPro" id="IPR023016">
    <property type="entry name" value="HisA/PriA"/>
</dbReference>
<comment type="similarity">
    <text evidence="4 9 10">Belongs to the HisA/HisF family.</text>
</comment>
<name>A0ABS7T4J7_9GAMM</name>
<keyword evidence="8 9" id="KW-0413">Isomerase</keyword>
<evidence type="ECO:0000256" key="9">
    <source>
        <dbReference type="HAMAP-Rule" id="MF_01014"/>
    </source>
</evidence>
<gene>
    <name evidence="9 12" type="primary">hisA</name>
    <name evidence="12" type="ORF">K6753_04575</name>
</gene>
<keyword evidence="6 9" id="KW-0028">Amino-acid biosynthesis</keyword>
<dbReference type="SUPFAM" id="SSF51366">
    <property type="entry name" value="Ribulose-phoshate binding barrel"/>
    <property type="match status" value="1"/>
</dbReference>
<feature type="active site" description="Proton acceptor" evidence="9">
    <location>
        <position position="15"/>
    </location>
</feature>
<dbReference type="EMBL" id="JAINZW010000002">
    <property type="protein sequence ID" value="MBZ4038799.1"/>
    <property type="molecule type" value="Genomic_DNA"/>
</dbReference>
<evidence type="ECO:0000256" key="10">
    <source>
        <dbReference type="RuleBase" id="RU003657"/>
    </source>
</evidence>
<evidence type="ECO:0000256" key="8">
    <source>
        <dbReference type="ARBA" id="ARBA00023235"/>
    </source>
</evidence>
<dbReference type="InterPro" id="IPR044524">
    <property type="entry name" value="Isoase_HisA-like"/>
</dbReference>
<evidence type="ECO:0000313" key="13">
    <source>
        <dbReference type="Proteomes" id="UP001430954"/>
    </source>
</evidence>
<dbReference type="PANTHER" id="PTHR43090">
    <property type="entry name" value="1-(5-PHOSPHORIBOSYL)-5-[(5-PHOSPHORIBOSYLAMINO)METHYLIDENEAMINO] IMIDAZOLE-4-CARBOXAMIDE ISOMERASE"/>
    <property type="match status" value="1"/>
</dbReference>
<dbReference type="PANTHER" id="PTHR43090:SF2">
    <property type="entry name" value="1-(5-PHOSPHORIBOSYL)-5-[(5-PHOSPHORIBOSYLAMINO)METHYLIDENEAMINO] IMIDAZOLE-4-CARBOXAMIDE ISOMERASE"/>
    <property type="match status" value="1"/>
</dbReference>
<dbReference type="GO" id="GO:0003949">
    <property type="term" value="F:1-(5-phosphoribosyl)-5-[(5-phosphoribosylamino)methylideneamino]imidazole-4-carboxamide isomerase activity"/>
    <property type="evidence" value="ECO:0007669"/>
    <property type="project" value="UniProtKB-EC"/>
</dbReference>
<proteinExistence type="inferred from homology"/>
<dbReference type="InterPro" id="IPR013785">
    <property type="entry name" value="Aldolase_TIM"/>
</dbReference>
<evidence type="ECO:0000256" key="11">
    <source>
        <dbReference type="RuleBase" id="RU003658"/>
    </source>
</evidence>
<dbReference type="RefSeq" id="WP_223675003.1">
    <property type="nucleotide sequence ID" value="NZ_JAINZW010000002.1"/>
</dbReference>
<comment type="catalytic activity">
    <reaction evidence="1 9 11">
        <text>1-(5-phospho-beta-D-ribosyl)-5-[(5-phospho-beta-D-ribosylamino)methylideneamino]imidazole-4-carboxamide = 5-[(5-phospho-1-deoxy-D-ribulos-1-ylimino)methylamino]-1-(5-phospho-beta-D-ribosyl)imidazole-4-carboxamide</text>
        <dbReference type="Rhea" id="RHEA:15469"/>
        <dbReference type="ChEBI" id="CHEBI:58435"/>
        <dbReference type="ChEBI" id="CHEBI:58525"/>
        <dbReference type="EC" id="5.3.1.16"/>
    </reaction>
</comment>
<dbReference type="InterPro" id="IPR006062">
    <property type="entry name" value="His_biosynth"/>
</dbReference>
<dbReference type="Pfam" id="PF00977">
    <property type="entry name" value="His_biosynth"/>
    <property type="match status" value="1"/>
</dbReference>
<dbReference type="CDD" id="cd04732">
    <property type="entry name" value="HisA"/>
    <property type="match status" value="1"/>
</dbReference>
<accession>A0ABS7T4J7</accession>
<protein>
    <recommendedName>
        <fullName evidence="9 11">1-(5-phosphoribosyl)-5-[(5-phosphoribosylamino)methylideneamino] imidazole-4-carboxamide isomerase</fullName>
        <ecNumber evidence="9 11">5.3.1.16</ecNumber>
    </recommendedName>
    <alternativeName>
        <fullName evidence="9">Phosphoribosylformimino-5-aminoimidazole carboxamide ribotide isomerase</fullName>
    </alternativeName>
</protein>
<organism evidence="12 13">
    <name type="scientific">Novilysobacter selenitireducens</name>
    <dbReference type="NCBI Taxonomy" id="2872639"/>
    <lineage>
        <taxon>Bacteria</taxon>
        <taxon>Pseudomonadati</taxon>
        <taxon>Pseudomonadota</taxon>
        <taxon>Gammaproteobacteria</taxon>
        <taxon>Lysobacterales</taxon>
        <taxon>Lysobacteraceae</taxon>
        <taxon>Novilysobacter</taxon>
    </lineage>
</organism>
<dbReference type="InterPro" id="IPR011060">
    <property type="entry name" value="RibuloseP-bd_barrel"/>
</dbReference>
<evidence type="ECO:0000256" key="4">
    <source>
        <dbReference type="ARBA" id="ARBA00009667"/>
    </source>
</evidence>
<evidence type="ECO:0000256" key="5">
    <source>
        <dbReference type="ARBA" id="ARBA00022490"/>
    </source>
</evidence>
<evidence type="ECO:0000256" key="1">
    <source>
        <dbReference type="ARBA" id="ARBA00000901"/>
    </source>
</evidence>
<dbReference type="NCBIfam" id="TIGR00007">
    <property type="entry name" value="1-(5-phosphoribosyl)-5-[(5-phosphoribosylamino)methylideneamino]imidazole-4-carboxamide isomerase"/>
    <property type="match status" value="1"/>
</dbReference>
<evidence type="ECO:0000256" key="2">
    <source>
        <dbReference type="ARBA" id="ARBA00004496"/>
    </source>
</evidence>
<evidence type="ECO:0000256" key="7">
    <source>
        <dbReference type="ARBA" id="ARBA00023102"/>
    </source>
</evidence>
<comment type="pathway">
    <text evidence="3 9 11">Amino-acid biosynthesis; L-histidine biosynthesis; L-histidine from 5-phospho-alpha-D-ribose 1-diphosphate: step 4/9.</text>
</comment>
<evidence type="ECO:0000256" key="3">
    <source>
        <dbReference type="ARBA" id="ARBA00005133"/>
    </source>
</evidence>
<sequence>MTAPTFGFTVYPAIDVREGRVVRLRQGDYAQETRYPDAPLEVAARYARAGARWLHLVDLDAAREGGYTLAPLLRDIAADTGLQVQTGGGVRDEAAVEAMLDAGASRVVVGSLAVREPPRVIEWLSRFGAERITVALDARRGVDGRWRLPVAGWTQGSGLELDVLLKAYADAGLRHLLCTDIDRDGMLGGPNLELYQGLVEAAPGVAIQASGGVRGVADVRAAREAGCGGAVLGKALLDGRFELSDALALEGVSEAADVSPC</sequence>
<dbReference type="EC" id="5.3.1.16" evidence="9 11"/>
<dbReference type="Gene3D" id="3.20.20.70">
    <property type="entry name" value="Aldolase class I"/>
    <property type="match status" value="1"/>
</dbReference>
<dbReference type="Proteomes" id="UP001430954">
    <property type="component" value="Unassembled WGS sequence"/>
</dbReference>
<evidence type="ECO:0000313" key="12">
    <source>
        <dbReference type="EMBL" id="MBZ4038799.1"/>
    </source>
</evidence>
<keyword evidence="13" id="KW-1185">Reference proteome</keyword>
<dbReference type="InterPro" id="IPR006063">
    <property type="entry name" value="HisA_bact_arch"/>
</dbReference>
<comment type="caution">
    <text evidence="12">The sequence shown here is derived from an EMBL/GenBank/DDBJ whole genome shotgun (WGS) entry which is preliminary data.</text>
</comment>
<keyword evidence="5 9" id="KW-0963">Cytoplasm</keyword>
<comment type="subcellular location">
    <subcellularLocation>
        <location evidence="2 9 11">Cytoplasm</location>
    </subcellularLocation>
</comment>
<evidence type="ECO:0000256" key="6">
    <source>
        <dbReference type="ARBA" id="ARBA00022605"/>
    </source>
</evidence>
<feature type="active site" description="Proton donor" evidence="9">
    <location>
        <position position="137"/>
    </location>
</feature>